<feature type="transmembrane region" description="Helical" evidence="10">
    <location>
        <begin position="73"/>
        <end position="93"/>
    </location>
</feature>
<protein>
    <recommendedName>
        <fullName evidence="10">CASP-like protein</fullName>
    </recommendedName>
</protein>
<dbReference type="GO" id="GO:0071555">
    <property type="term" value="P:cell wall organization"/>
    <property type="evidence" value="ECO:0007669"/>
    <property type="project" value="UniProtKB-KW"/>
</dbReference>
<evidence type="ECO:0000256" key="7">
    <source>
        <dbReference type="ARBA" id="ARBA00023136"/>
    </source>
</evidence>
<accession>A0AAV9AT76</accession>
<proteinExistence type="inferred from homology"/>
<keyword evidence="13" id="KW-1185">Reference proteome</keyword>
<comment type="function">
    <text evidence="9">Regulates membrane-cell wall junctions and localized cell wall deposition. Required for establishment of the Casparian strip membrane domain (CSD) and the subsequent formation of Casparian strips, a cell wall modification of the root endodermis that determines an apoplastic barrier between the intraorganismal apoplasm and the extraorganismal apoplasm and prevents lateral diffusion.</text>
</comment>
<dbReference type="Pfam" id="PF04535">
    <property type="entry name" value="CASP_dom"/>
    <property type="match status" value="1"/>
</dbReference>
<keyword evidence="8" id="KW-0961">Cell wall biogenesis/degradation</keyword>
<dbReference type="InterPro" id="IPR006459">
    <property type="entry name" value="CASP/CASPL"/>
</dbReference>
<keyword evidence="4 10" id="KW-1003">Cell membrane</keyword>
<sequence length="230" mass="25389">MHFDCLQVIHLHINTDVLFLISSKQDHLHNTLVLQTQFVETMKGEGALEIGEPSRALIGGAPYVNKDISIFDFILRVVAIIGTLASAIAMGTSHETLPFFTQFIHFKAKYSDLPSFTFFVVANSIVCAYLVFTLPLSILHVIRSRARNTRLFLVLFDTVMLVLLASGASAATSIVYLAHTGDATANWFSICRQFHSFCERVSGSLVGSFGAIVAFIIIIFLSASALSRRW</sequence>
<feature type="transmembrane region" description="Helical" evidence="10">
    <location>
        <begin position="113"/>
        <end position="139"/>
    </location>
</feature>
<evidence type="ECO:0000256" key="3">
    <source>
        <dbReference type="ARBA" id="ARBA00011489"/>
    </source>
</evidence>
<dbReference type="EMBL" id="JAUJYN010000007">
    <property type="protein sequence ID" value="KAK1267341.1"/>
    <property type="molecule type" value="Genomic_DNA"/>
</dbReference>
<comment type="caution">
    <text evidence="12">The sequence shown here is derived from an EMBL/GenBank/DDBJ whole genome shotgun (WGS) entry which is preliminary data.</text>
</comment>
<evidence type="ECO:0000256" key="8">
    <source>
        <dbReference type="ARBA" id="ARBA00023316"/>
    </source>
</evidence>
<dbReference type="AlphaFoldDB" id="A0AAV9AT76"/>
<dbReference type="PANTHER" id="PTHR36488">
    <property type="entry name" value="CASP-LIKE PROTEIN 1U1"/>
    <property type="match status" value="1"/>
</dbReference>
<evidence type="ECO:0000256" key="6">
    <source>
        <dbReference type="ARBA" id="ARBA00022989"/>
    </source>
</evidence>
<feature type="transmembrane region" description="Helical" evidence="10">
    <location>
        <begin position="151"/>
        <end position="178"/>
    </location>
</feature>
<dbReference type="InterPro" id="IPR006702">
    <property type="entry name" value="CASP_dom"/>
</dbReference>
<evidence type="ECO:0000256" key="10">
    <source>
        <dbReference type="RuleBase" id="RU361233"/>
    </source>
</evidence>
<dbReference type="NCBIfam" id="TIGR01569">
    <property type="entry name" value="A_tha_TIGR01569"/>
    <property type="match status" value="1"/>
</dbReference>
<reference evidence="12" key="1">
    <citation type="journal article" date="2023" name="Nat. Commun.">
        <title>Diploid and tetraploid genomes of Acorus and the evolution of monocots.</title>
        <authorList>
            <person name="Ma L."/>
            <person name="Liu K.W."/>
            <person name="Li Z."/>
            <person name="Hsiao Y.Y."/>
            <person name="Qi Y."/>
            <person name="Fu T."/>
            <person name="Tang G.D."/>
            <person name="Zhang D."/>
            <person name="Sun W.H."/>
            <person name="Liu D.K."/>
            <person name="Li Y."/>
            <person name="Chen G.Z."/>
            <person name="Liu X.D."/>
            <person name="Liao X.Y."/>
            <person name="Jiang Y.T."/>
            <person name="Yu X."/>
            <person name="Hao Y."/>
            <person name="Huang J."/>
            <person name="Zhao X.W."/>
            <person name="Ke S."/>
            <person name="Chen Y.Y."/>
            <person name="Wu W.L."/>
            <person name="Hsu J.L."/>
            <person name="Lin Y.F."/>
            <person name="Huang M.D."/>
            <person name="Li C.Y."/>
            <person name="Huang L."/>
            <person name="Wang Z.W."/>
            <person name="Zhao X."/>
            <person name="Zhong W.Y."/>
            <person name="Peng D.H."/>
            <person name="Ahmad S."/>
            <person name="Lan S."/>
            <person name="Zhang J.S."/>
            <person name="Tsai W.C."/>
            <person name="Van de Peer Y."/>
            <person name="Liu Z.J."/>
        </authorList>
    </citation>
    <scope>NUCLEOTIDE SEQUENCE</scope>
    <source>
        <strain evidence="12">SCP</strain>
    </source>
</reference>
<dbReference type="InterPro" id="IPR044173">
    <property type="entry name" value="CASPL"/>
</dbReference>
<keyword evidence="6 10" id="KW-1133">Transmembrane helix</keyword>
<evidence type="ECO:0000259" key="11">
    <source>
        <dbReference type="Pfam" id="PF04535"/>
    </source>
</evidence>
<evidence type="ECO:0000256" key="2">
    <source>
        <dbReference type="ARBA" id="ARBA00007651"/>
    </source>
</evidence>
<evidence type="ECO:0000313" key="13">
    <source>
        <dbReference type="Proteomes" id="UP001179952"/>
    </source>
</evidence>
<keyword evidence="7 10" id="KW-0472">Membrane</keyword>
<evidence type="ECO:0000256" key="4">
    <source>
        <dbReference type="ARBA" id="ARBA00022475"/>
    </source>
</evidence>
<dbReference type="PANTHER" id="PTHR36488:SF12">
    <property type="entry name" value="CASP-LIKE PROTEIN"/>
    <property type="match status" value="1"/>
</dbReference>
<organism evidence="12 13">
    <name type="scientific">Acorus gramineus</name>
    <name type="common">Dwarf sweet flag</name>
    <dbReference type="NCBI Taxonomy" id="55184"/>
    <lineage>
        <taxon>Eukaryota</taxon>
        <taxon>Viridiplantae</taxon>
        <taxon>Streptophyta</taxon>
        <taxon>Embryophyta</taxon>
        <taxon>Tracheophyta</taxon>
        <taxon>Spermatophyta</taxon>
        <taxon>Magnoliopsida</taxon>
        <taxon>Liliopsida</taxon>
        <taxon>Acoraceae</taxon>
        <taxon>Acorus</taxon>
    </lineage>
</organism>
<dbReference type="GO" id="GO:0005886">
    <property type="term" value="C:plasma membrane"/>
    <property type="evidence" value="ECO:0007669"/>
    <property type="project" value="UniProtKB-SubCell"/>
</dbReference>
<gene>
    <name evidence="12" type="ORF">QJS04_geneDACA000569</name>
</gene>
<evidence type="ECO:0000256" key="5">
    <source>
        <dbReference type="ARBA" id="ARBA00022692"/>
    </source>
</evidence>
<evidence type="ECO:0000256" key="1">
    <source>
        <dbReference type="ARBA" id="ARBA00004651"/>
    </source>
</evidence>
<feature type="domain" description="Casparian strip membrane protein" evidence="11">
    <location>
        <begin position="67"/>
        <end position="213"/>
    </location>
</feature>
<evidence type="ECO:0000256" key="9">
    <source>
        <dbReference type="ARBA" id="ARBA00025302"/>
    </source>
</evidence>
<dbReference type="Proteomes" id="UP001179952">
    <property type="component" value="Unassembled WGS sequence"/>
</dbReference>
<comment type="subcellular location">
    <subcellularLocation>
        <location evidence="1 10">Cell membrane</location>
        <topology evidence="1 10">Multi-pass membrane protein</topology>
    </subcellularLocation>
</comment>
<feature type="transmembrane region" description="Helical" evidence="10">
    <location>
        <begin position="205"/>
        <end position="226"/>
    </location>
</feature>
<comment type="subunit">
    <text evidence="3 10">Homodimer and heterodimers.</text>
</comment>
<evidence type="ECO:0000313" key="12">
    <source>
        <dbReference type="EMBL" id="KAK1267341.1"/>
    </source>
</evidence>
<reference evidence="12" key="2">
    <citation type="submission" date="2023-06" db="EMBL/GenBank/DDBJ databases">
        <authorList>
            <person name="Ma L."/>
            <person name="Liu K.-W."/>
            <person name="Li Z."/>
            <person name="Hsiao Y.-Y."/>
            <person name="Qi Y."/>
            <person name="Fu T."/>
            <person name="Tang G."/>
            <person name="Zhang D."/>
            <person name="Sun W.-H."/>
            <person name="Liu D.-K."/>
            <person name="Li Y."/>
            <person name="Chen G.-Z."/>
            <person name="Liu X.-D."/>
            <person name="Liao X.-Y."/>
            <person name="Jiang Y.-T."/>
            <person name="Yu X."/>
            <person name="Hao Y."/>
            <person name="Huang J."/>
            <person name="Zhao X.-W."/>
            <person name="Ke S."/>
            <person name="Chen Y.-Y."/>
            <person name="Wu W.-L."/>
            <person name="Hsu J.-L."/>
            <person name="Lin Y.-F."/>
            <person name="Huang M.-D."/>
            <person name="Li C.-Y."/>
            <person name="Huang L."/>
            <person name="Wang Z.-W."/>
            <person name="Zhao X."/>
            <person name="Zhong W.-Y."/>
            <person name="Peng D.-H."/>
            <person name="Ahmad S."/>
            <person name="Lan S."/>
            <person name="Zhang J.-S."/>
            <person name="Tsai W.-C."/>
            <person name="Van De Peer Y."/>
            <person name="Liu Z.-J."/>
        </authorList>
    </citation>
    <scope>NUCLEOTIDE SEQUENCE</scope>
    <source>
        <strain evidence="12">SCP</strain>
        <tissue evidence="12">Leaves</tissue>
    </source>
</reference>
<name>A0AAV9AT76_ACOGR</name>
<comment type="similarity">
    <text evidence="2 10">Belongs to the Casparian strip membrane proteins (CASP) family.</text>
</comment>
<keyword evidence="5 10" id="KW-0812">Transmembrane</keyword>